<proteinExistence type="predicted"/>
<evidence type="ECO:0000313" key="1">
    <source>
        <dbReference type="EMBL" id="CEL09603.1"/>
    </source>
</evidence>
<dbReference type="AlphaFoldDB" id="A0A0U5GDC4"/>
<organism evidence="1 2">
    <name type="scientific">Aspergillus calidoustus</name>
    <dbReference type="NCBI Taxonomy" id="454130"/>
    <lineage>
        <taxon>Eukaryota</taxon>
        <taxon>Fungi</taxon>
        <taxon>Dikarya</taxon>
        <taxon>Ascomycota</taxon>
        <taxon>Pezizomycotina</taxon>
        <taxon>Eurotiomycetes</taxon>
        <taxon>Eurotiomycetidae</taxon>
        <taxon>Eurotiales</taxon>
        <taxon>Aspergillaceae</taxon>
        <taxon>Aspergillus</taxon>
        <taxon>Aspergillus subgen. Nidulantes</taxon>
    </lineage>
</organism>
<dbReference type="EMBL" id="CDMC01000014">
    <property type="protein sequence ID" value="CEL09603.1"/>
    <property type="molecule type" value="Genomic_DNA"/>
</dbReference>
<dbReference type="Proteomes" id="UP000054771">
    <property type="component" value="Unassembled WGS sequence"/>
</dbReference>
<accession>A0A0U5GDC4</accession>
<gene>
    <name evidence="1" type="ORF">ASPCAL12738</name>
</gene>
<dbReference type="OrthoDB" id="4474782at2759"/>
<protein>
    <submittedName>
        <fullName evidence="1">Uncharacterized protein</fullName>
    </submittedName>
</protein>
<sequence length="102" mass="12366">MDHRKLWFRDSPWFLWYRIEYKVLKHHPTAAQKLRRVLHDKLGLTEKEWAAVERFFVNHEALGVATQRNEWFGKECARLEKILDNTKNLNTEESLQVSSEYH</sequence>
<evidence type="ECO:0000313" key="2">
    <source>
        <dbReference type="Proteomes" id="UP000054771"/>
    </source>
</evidence>
<name>A0A0U5GDC4_ASPCI</name>
<keyword evidence="2" id="KW-1185">Reference proteome</keyword>
<reference evidence="2" key="1">
    <citation type="journal article" date="2016" name="Genome Announc.">
        <title>Draft genome sequences of fungus Aspergillus calidoustus.</title>
        <authorList>
            <person name="Horn F."/>
            <person name="Linde J."/>
            <person name="Mattern D.J."/>
            <person name="Walther G."/>
            <person name="Guthke R."/>
            <person name="Scherlach K."/>
            <person name="Martin K."/>
            <person name="Brakhage A.A."/>
            <person name="Petzke L."/>
            <person name="Valiante V."/>
        </authorList>
    </citation>
    <scope>NUCLEOTIDE SEQUENCE [LARGE SCALE GENOMIC DNA]</scope>
    <source>
        <strain evidence="2">SF006504</strain>
    </source>
</reference>